<dbReference type="GO" id="GO:0016301">
    <property type="term" value="F:kinase activity"/>
    <property type="evidence" value="ECO:0007669"/>
    <property type="project" value="UniProtKB-KW"/>
</dbReference>
<reference evidence="1" key="1">
    <citation type="submission" date="2019-11" db="EMBL/GenBank/DDBJ databases">
        <authorList>
            <person name="Feng L."/>
        </authorList>
    </citation>
    <scope>NUCLEOTIDE SEQUENCE</scope>
    <source>
        <strain evidence="1">AundefinedLFYP135</strain>
    </source>
</reference>
<dbReference type="PANTHER" id="PTHR34822">
    <property type="entry name" value="GRPB DOMAIN PROTEIN (AFU_ORTHOLOGUE AFUA_1G01530)"/>
    <property type="match status" value="1"/>
</dbReference>
<dbReference type="InterPro" id="IPR007344">
    <property type="entry name" value="GrpB/CoaE"/>
</dbReference>
<dbReference type="SUPFAM" id="SSF81301">
    <property type="entry name" value="Nucleotidyltransferase"/>
    <property type="match status" value="1"/>
</dbReference>
<dbReference type="PANTHER" id="PTHR34822:SF1">
    <property type="entry name" value="GRPB FAMILY PROTEIN"/>
    <property type="match status" value="1"/>
</dbReference>
<keyword evidence="1" id="KW-0418">Kinase</keyword>
<accession>A0A6N2QX40</accession>
<name>A0A6N2QX40_9FIRM</name>
<dbReference type="InterPro" id="IPR043519">
    <property type="entry name" value="NT_sf"/>
</dbReference>
<proteinExistence type="predicted"/>
<dbReference type="Gene3D" id="3.30.460.10">
    <property type="entry name" value="Beta Polymerase, domain 2"/>
    <property type="match status" value="1"/>
</dbReference>
<dbReference type="EMBL" id="CACRSL010000003">
    <property type="protein sequence ID" value="VYS73162.1"/>
    <property type="molecule type" value="Genomic_DNA"/>
</dbReference>
<gene>
    <name evidence="1" type="ORF">AULFYP135_00069</name>
</gene>
<keyword evidence="1" id="KW-0808">Transferase</keyword>
<protein>
    <submittedName>
        <fullName evidence="1">Dephospho-CoA kinase/protein folding accessory domain-containing protein</fullName>
    </submittedName>
</protein>
<evidence type="ECO:0000313" key="1">
    <source>
        <dbReference type="EMBL" id="VYS73162.1"/>
    </source>
</evidence>
<sequence length="187" mass="21146">MLGLKRGKVELLPHQEEWATKAGDTAAELWQILGDAAVDIQHVGSTSIPAICAKPILDLVVGVRDLKDVLPYRGALEQCGVVFRGEDAPGQLLFVMGDFEKDLRTHHIHVVQWGGEAWENYVNFRDYLTCFPQKAWQYDRCKKELAAEFSDNRNGYTAGKQELIRLLLQEAHTWRAGQRDQGKNEPC</sequence>
<dbReference type="Pfam" id="PF04229">
    <property type="entry name" value="GrpB"/>
    <property type="match status" value="1"/>
</dbReference>
<dbReference type="AlphaFoldDB" id="A0A6N2QX40"/>
<organism evidence="1">
    <name type="scientific">uncultured Anaerotruncus sp</name>
    <dbReference type="NCBI Taxonomy" id="905011"/>
    <lineage>
        <taxon>Bacteria</taxon>
        <taxon>Bacillati</taxon>
        <taxon>Bacillota</taxon>
        <taxon>Clostridia</taxon>
        <taxon>Eubacteriales</taxon>
        <taxon>Oscillospiraceae</taxon>
        <taxon>Anaerotruncus</taxon>
        <taxon>environmental samples</taxon>
    </lineage>
</organism>